<keyword evidence="4 5" id="KW-0472">Membrane</keyword>
<feature type="transmembrane region" description="Helical" evidence="5">
    <location>
        <begin position="225"/>
        <end position="246"/>
    </location>
</feature>
<keyword evidence="3 5" id="KW-1133">Transmembrane helix</keyword>
<dbReference type="InterPro" id="IPR051788">
    <property type="entry name" value="MFS_Transporter"/>
</dbReference>
<dbReference type="SUPFAM" id="SSF103473">
    <property type="entry name" value="MFS general substrate transporter"/>
    <property type="match status" value="1"/>
</dbReference>
<keyword evidence="2 5" id="KW-0812">Transmembrane</keyword>
<reference evidence="7 8" key="1">
    <citation type="submission" date="2018-03" db="EMBL/GenBank/DDBJ databases">
        <title>Adhaeribacter sp. HMF7605 Genome sequencing and assembly.</title>
        <authorList>
            <person name="Kang H."/>
            <person name="Kang J."/>
            <person name="Cha I."/>
            <person name="Kim H."/>
            <person name="Joh K."/>
        </authorList>
    </citation>
    <scope>NUCLEOTIDE SEQUENCE [LARGE SCALE GENOMIC DNA]</scope>
    <source>
        <strain evidence="7 8">HMF7605</strain>
    </source>
</reference>
<dbReference type="InterPro" id="IPR011701">
    <property type="entry name" value="MFS"/>
</dbReference>
<name>A0A2T2YNU9_9BACT</name>
<feature type="transmembrane region" description="Helical" evidence="5">
    <location>
        <begin position="32"/>
        <end position="49"/>
    </location>
</feature>
<keyword evidence="8" id="KW-1185">Reference proteome</keyword>
<evidence type="ECO:0000256" key="2">
    <source>
        <dbReference type="ARBA" id="ARBA00022692"/>
    </source>
</evidence>
<feature type="transmembrane region" description="Helical" evidence="5">
    <location>
        <begin position="258"/>
        <end position="277"/>
    </location>
</feature>
<dbReference type="InterPro" id="IPR036259">
    <property type="entry name" value="MFS_trans_sf"/>
</dbReference>
<feature type="transmembrane region" description="Helical" evidence="5">
    <location>
        <begin position="313"/>
        <end position="335"/>
    </location>
</feature>
<dbReference type="Gene3D" id="1.20.1250.20">
    <property type="entry name" value="MFS general substrate transporter like domains"/>
    <property type="match status" value="1"/>
</dbReference>
<dbReference type="InterPro" id="IPR020846">
    <property type="entry name" value="MFS_dom"/>
</dbReference>
<feature type="transmembrane region" description="Helical" evidence="5">
    <location>
        <begin position="69"/>
        <end position="88"/>
    </location>
</feature>
<sequence length="403" mass="44105">MVQAVETEPIQNSVIEETSKKFQIDQKVKQRLFLSLFFFLSGFNFASWASRIPTIKAALGLNEAELGSVLLTMPISSMIGLPLSGWLVSRYDTRVPLTLAFLLNAVSLSLIGLAHSTFNLVIALFLFSLSTRIFNIAMNTQAITLQKLFDRKINGSFHGLWSTGGIVGVGVTTFIISQGISITPHLVTVAVITILITLFASRFLLRNDRAATKTKQAFAKPDAYILYLGLLVFFAAICEGGMFDWSGIYFQKVVKEDLFTIGYLTFMTFMAFSRFVSDRIIEKMGMAPTYLMSALCIFTGISLAISFPSFWPALIGFSFVGFGTAAVIPMTYTLAGASEKYSPGVAISLIASFGIVGMLLGPPLIGYIAHASNLKMSFIAFAVSGMMLIPISRLFFKLTKLNN</sequence>
<evidence type="ECO:0000313" key="7">
    <source>
        <dbReference type="EMBL" id="PSR57190.1"/>
    </source>
</evidence>
<evidence type="ECO:0000259" key="6">
    <source>
        <dbReference type="PROSITE" id="PS50850"/>
    </source>
</evidence>
<evidence type="ECO:0000256" key="3">
    <source>
        <dbReference type="ARBA" id="ARBA00022989"/>
    </source>
</evidence>
<feature type="transmembrane region" description="Helical" evidence="5">
    <location>
        <begin position="376"/>
        <end position="396"/>
    </location>
</feature>
<feature type="transmembrane region" description="Helical" evidence="5">
    <location>
        <begin position="186"/>
        <end position="205"/>
    </location>
</feature>
<feature type="domain" description="Major facilitator superfamily (MFS) profile" evidence="6">
    <location>
        <begin position="30"/>
        <end position="400"/>
    </location>
</feature>
<dbReference type="GO" id="GO:0022857">
    <property type="term" value="F:transmembrane transporter activity"/>
    <property type="evidence" value="ECO:0007669"/>
    <property type="project" value="InterPro"/>
</dbReference>
<feature type="transmembrane region" description="Helical" evidence="5">
    <location>
        <begin position="289"/>
        <end position="307"/>
    </location>
</feature>
<dbReference type="PROSITE" id="PS50850">
    <property type="entry name" value="MFS"/>
    <property type="match status" value="1"/>
</dbReference>
<evidence type="ECO:0000256" key="5">
    <source>
        <dbReference type="SAM" id="Phobius"/>
    </source>
</evidence>
<comment type="subcellular location">
    <subcellularLocation>
        <location evidence="1">Membrane</location>
        <topology evidence="1">Multi-pass membrane protein</topology>
    </subcellularLocation>
</comment>
<dbReference type="OrthoDB" id="9809599at2"/>
<feature type="transmembrane region" description="Helical" evidence="5">
    <location>
        <begin position="347"/>
        <end position="370"/>
    </location>
</feature>
<organism evidence="7 8">
    <name type="scientific">Adhaeribacter arboris</name>
    <dbReference type="NCBI Taxonomy" id="2072846"/>
    <lineage>
        <taxon>Bacteria</taxon>
        <taxon>Pseudomonadati</taxon>
        <taxon>Bacteroidota</taxon>
        <taxon>Cytophagia</taxon>
        <taxon>Cytophagales</taxon>
        <taxon>Hymenobacteraceae</taxon>
        <taxon>Adhaeribacter</taxon>
    </lineage>
</organism>
<dbReference type="PANTHER" id="PTHR23514">
    <property type="entry name" value="BYPASS OF STOP CODON PROTEIN 6"/>
    <property type="match status" value="1"/>
</dbReference>
<comment type="caution">
    <text evidence="7">The sequence shown here is derived from an EMBL/GenBank/DDBJ whole genome shotgun (WGS) entry which is preliminary data.</text>
</comment>
<protein>
    <submittedName>
        <fullName evidence="7">MFS transporter</fullName>
    </submittedName>
</protein>
<dbReference type="CDD" id="cd17393">
    <property type="entry name" value="MFS_MosC_like"/>
    <property type="match status" value="1"/>
</dbReference>
<dbReference type="AlphaFoldDB" id="A0A2T2YNU9"/>
<evidence type="ECO:0000313" key="8">
    <source>
        <dbReference type="Proteomes" id="UP000240357"/>
    </source>
</evidence>
<feature type="transmembrane region" description="Helical" evidence="5">
    <location>
        <begin position="95"/>
        <end position="114"/>
    </location>
</feature>
<evidence type="ECO:0000256" key="1">
    <source>
        <dbReference type="ARBA" id="ARBA00004141"/>
    </source>
</evidence>
<dbReference type="Pfam" id="PF07690">
    <property type="entry name" value="MFS_1"/>
    <property type="match status" value="1"/>
</dbReference>
<dbReference type="PANTHER" id="PTHR23514:SF13">
    <property type="entry name" value="INNER MEMBRANE PROTEIN YBJJ"/>
    <property type="match status" value="1"/>
</dbReference>
<feature type="transmembrane region" description="Helical" evidence="5">
    <location>
        <begin position="159"/>
        <end position="180"/>
    </location>
</feature>
<dbReference type="Proteomes" id="UP000240357">
    <property type="component" value="Unassembled WGS sequence"/>
</dbReference>
<evidence type="ECO:0000256" key="4">
    <source>
        <dbReference type="ARBA" id="ARBA00023136"/>
    </source>
</evidence>
<proteinExistence type="predicted"/>
<accession>A0A2T2YNU9</accession>
<feature type="transmembrane region" description="Helical" evidence="5">
    <location>
        <begin position="120"/>
        <end position="138"/>
    </location>
</feature>
<gene>
    <name evidence="7" type="ORF">AHMF7605_05985</name>
</gene>
<dbReference type="EMBL" id="PYFT01000001">
    <property type="protein sequence ID" value="PSR57190.1"/>
    <property type="molecule type" value="Genomic_DNA"/>
</dbReference>
<dbReference type="GO" id="GO:0016020">
    <property type="term" value="C:membrane"/>
    <property type="evidence" value="ECO:0007669"/>
    <property type="project" value="UniProtKB-SubCell"/>
</dbReference>